<dbReference type="AlphaFoldDB" id="A0A0J7XP00"/>
<keyword evidence="3" id="KW-1185">Reference proteome</keyword>
<feature type="transmembrane region" description="Helical" evidence="1">
    <location>
        <begin position="12"/>
        <end position="30"/>
    </location>
</feature>
<keyword evidence="1" id="KW-0812">Transmembrane</keyword>
<dbReference type="PATRIC" id="fig|1420583.3.peg.3514"/>
<sequence>MGGNSLTMKICTLMGALAGTLLFLGIWPLAQMFPPLPPSMPAAQVADFYRAHQTAY</sequence>
<dbReference type="RefSeq" id="WP_244884462.1">
    <property type="nucleotide sequence ID" value="NZ_KQ130436.1"/>
</dbReference>
<evidence type="ECO:0000313" key="2">
    <source>
        <dbReference type="EMBL" id="KMS53359.1"/>
    </source>
</evidence>
<name>A0A0J7XP00_9SPHN</name>
<dbReference type="Proteomes" id="UP000052232">
    <property type="component" value="Unassembled WGS sequence"/>
</dbReference>
<keyword evidence="1" id="KW-1133">Transmembrane helix</keyword>
<protein>
    <submittedName>
        <fullName evidence="2">Uncharacterized protein</fullName>
    </submittedName>
</protein>
<evidence type="ECO:0000313" key="3">
    <source>
        <dbReference type="Proteomes" id="UP000052232"/>
    </source>
</evidence>
<organism evidence="2 3">
    <name type="scientific">Sphingobium cupriresistens LL01</name>
    <dbReference type="NCBI Taxonomy" id="1420583"/>
    <lineage>
        <taxon>Bacteria</taxon>
        <taxon>Pseudomonadati</taxon>
        <taxon>Pseudomonadota</taxon>
        <taxon>Alphaproteobacteria</taxon>
        <taxon>Sphingomonadales</taxon>
        <taxon>Sphingomonadaceae</taxon>
        <taxon>Sphingobium</taxon>
    </lineage>
</organism>
<keyword evidence="1" id="KW-0472">Membrane</keyword>
<gene>
    <name evidence="2" type="ORF">V473_18585</name>
</gene>
<dbReference type="STRING" id="1420583.V473_18585"/>
<accession>A0A0J7XP00</accession>
<proteinExistence type="predicted"/>
<reference evidence="2 3" key="1">
    <citation type="journal article" date="2015" name="G3 (Bethesda)">
        <title>Insights into Ongoing Evolution of the Hexachlorocyclohexane Catabolic Pathway from Comparative Genomics of Ten Sphingomonadaceae Strains.</title>
        <authorList>
            <person name="Pearce S.L."/>
            <person name="Oakeshott J.G."/>
            <person name="Pandey G."/>
        </authorList>
    </citation>
    <scope>NUCLEOTIDE SEQUENCE [LARGE SCALE GENOMIC DNA]</scope>
    <source>
        <strain evidence="2 3">LL01</strain>
    </source>
</reference>
<dbReference type="EMBL" id="JACT01000005">
    <property type="protein sequence ID" value="KMS53359.1"/>
    <property type="molecule type" value="Genomic_DNA"/>
</dbReference>
<comment type="caution">
    <text evidence="2">The sequence shown here is derived from an EMBL/GenBank/DDBJ whole genome shotgun (WGS) entry which is preliminary data.</text>
</comment>
<evidence type="ECO:0000256" key="1">
    <source>
        <dbReference type="SAM" id="Phobius"/>
    </source>
</evidence>